<dbReference type="AlphaFoldDB" id="A0A9Q1RS43"/>
<evidence type="ECO:0000313" key="2">
    <source>
        <dbReference type="EMBL" id="KAJ8568726.1"/>
    </source>
</evidence>
<organism evidence="2 3">
    <name type="scientific">Anisodus acutangulus</name>
    <dbReference type="NCBI Taxonomy" id="402998"/>
    <lineage>
        <taxon>Eukaryota</taxon>
        <taxon>Viridiplantae</taxon>
        <taxon>Streptophyta</taxon>
        <taxon>Embryophyta</taxon>
        <taxon>Tracheophyta</taxon>
        <taxon>Spermatophyta</taxon>
        <taxon>Magnoliopsida</taxon>
        <taxon>eudicotyledons</taxon>
        <taxon>Gunneridae</taxon>
        <taxon>Pentapetalae</taxon>
        <taxon>asterids</taxon>
        <taxon>lamiids</taxon>
        <taxon>Solanales</taxon>
        <taxon>Solanaceae</taxon>
        <taxon>Solanoideae</taxon>
        <taxon>Hyoscyameae</taxon>
        <taxon>Anisodus</taxon>
    </lineage>
</organism>
<evidence type="ECO:0000256" key="1">
    <source>
        <dbReference type="SAM" id="MobiDB-lite"/>
    </source>
</evidence>
<reference evidence="3" key="1">
    <citation type="journal article" date="2023" name="Proc. Natl. Acad. Sci. U.S.A.">
        <title>Genomic and structural basis for evolution of tropane alkaloid biosynthesis.</title>
        <authorList>
            <person name="Wanga Y.-J."/>
            <person name="Taina T."/>
            <person name="Yua J.-Y."/>
            <person name="Lia J."/>
            <person name="Xua B."/>
            <person name="Chenc J."/>
            <person name="D'Auriad J.C."/>
            <person name="Huanga J.-P."/>
            <person name="Huanga S.-X."/>
        </authorList>
    </citation>
    <scope>NUCLEOTIDE SEQUENCE [LARGE SCALE GENOMIC DNA]</scope>
    <source>
        <strain evidence="3">cv. KIB-2019</strain>
    </source>
</reference>
<proteinExistence type="predicted"/>
<dbReference type="Proteomes" id="UP001152561">
    <property type="component" value="Unassembled WGS sequence"/>
</dbReference>
<comment type="caution">
    <text evidence="2">The sequence shown here is derived from an EMBL/GenBank/DDBJ whole genome shotgun (WGS) entry which is preliminary data.</text>
</comment>
<feature type="region of interest" description="Disordered" evidence="1">
    <location>
        <begin position="47"/>
        <end position="70"/>
    </location>
</feature>
<protein>
    <submittedName>
        <fullName evidence="2">Uncharacterized protein</fullName>
    </submittedName>
</protein>
<dbReference type="EMBL" id="JAJAGQ010000003">
    <property type="protein sequence ID" value="KAJ8568726.1"/>
    <property type="molecule type" value="Genomic_DNA"/>
</dbReference>
<name>A0A9Q1RS43_9SOLA</name>
<evidence type="ECO:0000313" key="3">
    <source>
        <dbReference type="Proteomes" id="UP001152561"/>
    </source>
</evidence>
<accession>A0A9Q1RS43</accession>
<gene>
    <name evidence="2" type="ORF">K7X08_030948</name>
</gene>
<feature type="compositionally biased region" description="Polar residues" evidence="1">
    <location>
        <begin position="47"/>
        <end position="63"/>
    </location>
</feature>
<dbReference type="OrthoDB" id="10595896at2759"/>
<keyword evidence="3" id="KW-1185">Reference proteome</keyword>
<sequence>MKKFIGDTAPGQESFLSRLFKGTSATLEMESYNSDADNVTFNGTLNVTTNSTTANMSRDGSSTKSRDISI</sequence>